<dbReference type="EMBL" id="CP070969">
    <property type="protein sequence ID" value="QSF45376.1"/>
    <property type="molecule type" value="Genomic_DNA"/>
</dbReference>
<dbReference type="Gene3D" id="2.60.120.260">
    <property type="entry name" value="Galactose-binding domain-like"/>
    <property type="match status" value="2"/>
</dbReference>
<evidence type="ECO:0000313" key="5">
    <source>
        <dbReference type="Proteomes" id="UP000663452"/>
    </source>
</evidence>
<dbReference type="InterPro" id="IPR003961">
    <property type="entry name" value="FN3_dom"/>
</dbReference>
<evidence type="ECO:0000256" key="1">
    <source>
        <dbReference type="SAM" id="SignalP"/>
    </source>
</evidence>
<dbReference type="InterPro" id="IPR036116">
    <property type="entry name" value="FN3_sf"/>
</dbReference>
<dbReference type="Gene3D" id="2.60.40.10">
    <property type="entry name" value="Immunoglobulins"/>
    <property type="match status" value="2"/>
</dbReference>
<keyword evidence="5" id="KW-1185">Reference proteome</keyword>
<dbReference type="InterPro" id="IPR041342">
    <property type="entry name" value="CBM35"/>
</dbReference>
<dbReference type="InterPro" id="IPR005084">
    <property type="entry name" value="CBM6"/>
</dbReference>
<feature type="signal peptide" evidence="1">
    <location>
        <begin position="1"/>
        <end position="24"/>
    </location>
</feature>
<dbReference type="InterPro" id="IPR017853">
    <property type="entry name" value="GH"/>
</dbReference>
<feature type="domain" description="Fibronectin type-III" evidence="2">
    <location>
        <begin position="695"/>
        <end position="787"/>
    </location>
</feature>
<dbReference type="InterPro" id="IPR008979">
    <property type="entry name" value="Galactose-bd-like_sf"/>
</dbReference>
<dbReference type="Pfam" id="PF18099">
    <property type="entry name" value="CBM_35_2"/>
    <property type="match status" value="1"/>
</dbReference>
<name>A0ABX7LDQ0_9BACL</name>
<evidence type="ECO:0000259" key="3">
    <source>
        <dbReference type="PROSITE" id="PS51175"/>
    </source>
</evidence>
<proteinExistence type="predicted"/>
<accession>A0ABX7LDQ0</accession>
<dbReference type="SUPFAM" id="SSF51445">
    <property type="entry name" value="(Trans)glycosidases"/>
    <property type="match status" value="1"/>
</dbReference>
<feature type="domain" description="CBM6" evidence="3">
    <location>
        <begin position="798"/>
        <end position="917"/>
    </location>
</feature>
<evidence type="ECO:0000259" key="2">
    <source>
        <dbReference type="PROSITE" id="PS50853"/>
    </source>
</evidence>
<reference evidence="4 5" key="1">
    <citation type="submission" date="2021-02" db="EMBL/GenBank/DDBJ databases">
        <title>Paenibacillus tianjinensis sp. nov.</title>
        <authorList>
            <person name="Liu H."/>
        </authorList>
    </citation>
    <scope>NUCLEOTIDE SEQUENCE [LARGE SCALE GENOMIC DNA]</scope>
    <source>
        <strain evidence="4 5">TB2019</strain>
    </source>
</reference>
<dbReference type="InterPro" id="IPR013783">
    <property type="entry name" value="Ig-like_fold"/>
</dbReference>
<feature type="chain" id="PRO_5046091274" evidence="1">
    <location>
        <begin position="25"/>
        <end position="1185"/>
    </location>
</feature>
<dbReference type="SUPFAM" id="SSF49785">
    <property type="entry name" value="Galactose-binding domain-like"/>
    <property type="match status" value="1"/>
</dbReference>
<protein>
    <submittedName>
        <fullName evidence="4">Uncharacterized protein</fullName>
    </submittedName>
</protein>
<dbReference type="PROSITE" id="PS50853">
    <property type="entry name" value="FN3"/>
    <property type="match status" value="1"/>
</dbReference>
<dbReference type="PROSITE" id="PS51175">
    <property type="entry name" value="CBM6"/>
    <property type="match status" value="1"/>
</dbReference>
<gene>
    <name evidence="4" type="ORF">JRJ22_01520</name>
</gene>
<dbReference type="Proteomes" id="UP000663452">
    <property type="component" value="Chromosome"/>
</dbReference>
<dbReference type="RefSeq" id="WP_206102838.1">
    <property type="nucleotide sequence ID" value="NZ_CP070969.1"/>
</dbReference>
<keyword evidence="1" id="KW-0732">Signal</keyword>
<sequence>MRIHKSTAKLLVLLLVMTTFIAPGGPGVKAASTSAAAVLEVQPNAEPVEQALSPDTVTGATYEPSVSMLWQVGNQNNSSSEFADYNNIYSNVYSSVYDNVYGSVYEKAFSEKLTLPVPPARWSTISKGMKADANGTMKLTYQLAQVPEYGIQFSFKVIDASTAIPQLAVFSNGLMSGLIQITGLNNGETALMDTWKQTYKLYIPKEQLHIGKNVLTLAVDRGLYADPQAPGYAGDQYLWFEWDYFRLDALNVPALEPVHGRYVHLGSTLAASTFKYDENAIRHLAPMTKWMGIAYSGNWMRASFWSDTSSGWDPQGRNYLKALRDLNLEPMVNIIGGNWKSNTELAGGMIPAALRSYYAAFVSKFGDLYQYAETGNEPGLFGWAQQAVVATHELMNEERQSNSQPYLKIVAPGWAYWPYNGTPDGWERDAEQRREIEELSDVTNGHSYGGTGVQPLPGASLYENLRVYNQSDEGFGKEMAMSETGANDNHSDNTKYGTYAYRFAAAFDREIRGDIGYADHIMQHAAFFNDGTEFGLFGSGINWNTHRFEDTVAVPANQNEGGETRLKTFRRLAAAYATHGSPLSYKVVNTFALTGKKAYFRAVDTSALGTSTIGASADKILLNFVNFEKEPLTMRVKVTMPASGTYTGEVFGAGNSYAAAHSTVQLTATPYLTLNVTLGAGETVQYILDELETTAPTIPTGAAAAAVSHEQIRVSWNASTDNDKVTGYRVFRDGGTEPVMTVPGQLTFFDDYSVAPETAYSYRVQAVDESGNVSALTPDVSATTLAMPITPHVAGDPTKFEAEAAAFALPLRIGTNNLASGKKVVEQTHGGPISIQGFYSASGGSYTLTVAYTSNQDSKKNIYVNGQKLSTISLPTTGSWTSNITARQYGITLQPGYNTITFTSGGNGANLDYFRLEEGAFVPVSAWYTVAHDNAYIDYSGFEPAPNGVTHVTYSPDATAVLNFNGIGVRWKSDIKSDMGSADVYVDGELKGTVVIPQAGLEGDNKVVYELTGLNYGLHRIEIVAREGTVMVSSFQFEGYEQTLPVPNPDLTVTDIGWNIVNSDGTPSSHTTPQLGDSLIFWAKVKNIGVRPTPLNASTGLSQITGGAFSVNGGVVSWSDTNNSIIQPGEEITLTANSSAQGTPRWTVPAIGDFTVQFFVNDIWRYEEMNKENNKLSEMLHISLP</sequence>
<evidence type="ECO:0000313" key="4">
    <source>
        <dbReference type="EMBL" id="QSF45376.1"/>
    </source>
</evidence>
<dbReference type="CDD" id="cd00063">
    <property type="entry name" value="FN3"/>
    <property type="match status" value="1"/>
</dbReference>
<organism evidence="4 5">
    <name type="scientific">Paenibacillus tianjinensis</name>
    <dbReference type="NCBI Taxonomy" id="2810347"/>
    <lineage>
        <taxon>Bacteria</taxon>
        <taxon>Bacillati</taxon>
        <taxon>Bacillota</taxon>
        <taxon>Bacilli</taxon>
        <taxon>Bacillales</taxon>
        <taxon>Paenibacillaceae</taxon>
        <taxon>Paenibacillus</taxon>
    </lineage>
</organism>
<dbReference type="SMART" id="SM00060">
    <property type="entry name" value="FN3"/>
    <property type="match status" value="1"/>
</dbReference>
<dbReference type="SUPFAM" id="SSF49265">
    <property type="entry name" value="Fibronectin type III"/>
    <property type="match status" value="1"/>
</dbReference>